<keyword evidence="5" id="KW-0456">Lyase</keyword>
<keyword evidence="3" id="KW-0004">4Fe-4S</keyword>
<evidence type="ECO:0000256" key="3">
    <source>
        <dbReference type="ARBA" id="ARBA00022485"/>
    </source>
</evidence>
<keyword evidence="4" id="KW-0819">tRNA processing</keyword>
<reference evidence="9" key="1">
    <citation type="submission" date="2020-06" db="EMBL/GenBank/DDBJ databases">
        <authorList>
            <person name="Li T."/>
            <person name="Hu X."/>
            <person name="Zhang T."/>
            <person name="Song X."/>
            <person name="Zhang H."/>
            <person name="Dai N."/>
            <person name="Sheng W."/>
            <person name="Hou X."/>
            <person name="Wei L."/>
        </authorList>
    </citation>
    <scope>NUCLEOTIDE SEQUENCE</scope>
    <source>
        <strain evidence="9">G02</strain>
        <tissue evidence="9">Leaf</tissue>
    </source>
</reference>
<evidence type="ECO:0000256" key="2">
    <source>
        <dbReference type="ARBA" id="ARBA00005217"/>
    </source>
</evidence>
<dbReference type="AlphaFoldDB" id="A0AAW2M2M0"/>
<dbReference type="Gene3D" id="3.20.20.70">
    <property type="entry name" value="Aldolase class I"/>
    <property type="match status" value="3"/>
</dbReference>
<evidence type="ECO:0000259" key="8">
    <source>
        <dbReference type="Pfam" id="PF08608"/>
    </source>
</evidence>
<dbReference type="EMBL" id="JACGWJ010000023">
    <property type="protein sequence ID" value="KAL0325740.1"/>
    <property type="molecule type" value="Genomic_DNA"/>
</dbReference>
<comment type="cofactor">
    <cofactor evidence="1">
        <name>[4Fe-4S] cluster</name>
        <dbReference type="ChEBI" id="CHEBI:49883"/>
    </cofactor>
</comment>
<evidence type="ECO:0000256" key="5">
    <source>
        <dbReference type="ARBA" id="ARBA00023239"/>
    </source>
</evidence>
<dbReference type="PANTHER" id="PTHR13930:SF0">
    <property type="entry name" value="S-ADENOSYL-L-METHIONINE-DEPENDENT TRNA 4-DEMETHYLWYOSINE SYNTHASE TYW1-RELATED"/>
    <property type="match status" value="1"/>
</dbReference>
<evidence type="ECO:0000256" key="4">
    <source>
        <dbReference type="ARBA" id="ARBA00022694"/>
    </source>
</evidence>
<sequence>MYPSLPLPASLLTLLSATATFYFLYKSRHRHSRLLTRLCQAVSRPGLRCGNPAAYKRGKLLFLSQTDTSKNLAQRLHALLTLNDLPFDLVDPKDYEPEDLCKESLVLIVASTWKMVGPLKMESFWGVSVKLRKLGASELVELGEGDVDEADLDEVFDRWSKKAVGVLKGELGENGQHFENDGVECESEGEGEFSEEDDDNVTENGGDSAIVDLEDIAGKGPSRKSVVASKANGKVNGEVLNGEKEMVTPVLRANLEKQGYKIIGSHSGVKLCRWTKSQLRGRGGYIFMALRVTGVKAERLSEGLSPRHCALSLVGEPIMYPEINALLYVSVDAATKDSLKAIDRPLFGDFWERFIDSLKSLREKQQRTVYRLTLVKGWNTEDVDAYSSLFDVGSPDFIEIKGVTYCGSSATSKLTMENVPWHSDVKEFSEALAQQSNGVYEVACEHVHSCCVLLAKIDKFKIDGQWYTWIDYDKFHNLVSAGEPFTSKDYMAPTPSWAVYGAEEGGFDPLQSRFRKERHHKSSR</sequence>
<feature type="region of interest" description="Disordered" evidence="6">
    <location>
        <begin position="177"/>
        <end position="203"/>
    </location>
</feature>
<dbReference type="GO" id="GO:0031591">
    <property type="term" value="P:wybutosine biosynthetic process"/>
    <property type="evidence" value="ECO:0007669"/>
    <property type="project" value="TreeGrafter"/>
</dbReference>
<keyword evidence="3" id="KW-0411">Iron-sulfur</keyword>
<keyword evidence="3" id="KW-0408">Iron</keyword>
<reference evidence="9" key="2">
    <citation type="journal article" date="2024" name="Plant">
        <title>Genomic evolution and insights into agronomic trait innovations of Sesamum species.</title>
        <authorList>
            <person name="Miao H."/>
            <person name="Wang L."/>
            <person name="Qu L."/>
            <person name="Liu H."/>
            <person name="Sun Y."/>
            <person name="Le M."/>
            <person name="Wang Q."/>
            <person name="Wei S."/>
            <person name="Zheng Y."/>
            <person name="Lin W."/>
            <person name="Duan Y."/>
            <person name="Cao H."/>
            <person name="Xiong S."/>
            <person name="Wang X."/>
            <person name="Wei L."/>
            <person name="Li C."/>
            <person name="Ma Q."/>
            <person name="Ju M."/>
            <person name="Zhao R."/>
            <person name="Li G."/>
            <person name="Mu C."/>
            <person name="Tian Q."/>
            <person name="Mei H."/>
            <person name="Zhang T."/>
            <person name="Gao T."/>
            <person name="Zhang H."/>
        </authorList>
    </citation>
    <scope>NUCLEOTIDE SEQUENCE</scope>
    <source>
        <strain evidence="9">G02</strain>
    </source>
</reference>
<dbReference type="SUPFAM" id="SSF52218">
    <property type="entry name" value="Flavoproteins"/>
    <property type="match status" value="1"/>
</dbReference>
<dbReference type="Pfam" id="PF00258">
    <property type="entry name" value="Flavodoxin_1"/>
    <property type="match status" value="1"/>
</dbReference>
<name>A0AAW2M2M0_SESRA</name>
<dbReference type="InterPro" id="IPR034556">
    <property type="entry name" value="tRNA_wybutosine-synthase"/>
</dbReference>
<dbReference type="GO" id="GO:0016829">
    <property type="term" value="F:lyase activity"/>
    <property type="evidence" value="ECO:0007669"/>
    <property type="project" value="UniProtKB-KW"/>
</dbReference>
<keyword evidence="3" id="KW-0479">Metal-binding</keyword>
<feature type="domain" description="Flavodoxin-like" evidence="7">
    <location>
        <begin position="61"/>
        <end position="115"/>
    </location>
</feature>
<feature type="compositionally biased region" description="Acidic residues" evidence="6">
    <location>
        <begin position="181"/>
        <end position="201"/>
    </location>
</feature>
<feature type="domain" description="tRNA wybutosine-synthesis" evidence="8">
    <location>
        <begin position="393"/>
        <end position="456"/>
    </location>
</feature>
<dbReference type="InterPro" id="IPR013785">
    <property type="entry name" value="Aldolase_TIM"/>
</dbReference>
<evidence type="ECO:0000259" key="7">
    <source>
        <dbReference type="Pfam" id="PF00258"/>
    </source>
</evidence>
<protein>
    <submittedName>
        <fullName evidence="9">S-adenosyl-L-methionine-dependent tRNA 4-demethylwyosine synthase</fullName>
    </submittedName>
</protein>
<evidence type="ECO:0000256" key="6">
    <source>
        <dbReference type="SAM" id="MobiDB-lite"/>
    </source>
</evidence>
<dbReference type="InterPro" id="IPR008254">
    <property type="entry name" value="Flavodoxin/NO_synth"/>
</dbReference>
<comment type="caution">
    <text evidence="9">The sequence shown here is derived from an EMBL/GenBank/DDBJ whole genome shotgun (WGS) entry which is preliminary data.</text>
</comment>
<dbReference type="InterPro" id="IPR013917">
    <property type="entry name" value="tRNA_wybutosine-synth"/>
</dbReference>
<gene>
    <name evidence="9" type="ORF">Sradi_5143300</name>
</gene>
<dbReference type="InterPro" id="IPR029039">
    <property type="entry name" value="Flavoprotein-like_sf"/>
</dbReference>
<dbReference type="PANTHER" id="PTHR13930">
    <property type="entry name" value="S-ADENOSYL-L-METHIONINE-DEPENDENT TRNA 4-DEMETHYLWYOSINE SYNTHASE"/>
    <property type="match status" value="1"/>
</dbReference>
<dbReference type="GO" id="GO:0051539">
    <property type="term" value="F:4 iron, 4 sulfur cluster binding"/>
    <property type="evidence" value="ECO:0007669"/>
    <property type="project" value="UniProtKB-KW"/>
</dbReference>
<dbReference type="Gene3D" id="3.40.50.360">
    <property type="match status" value="1"/>
</dbReference>
<evidence type="ECO:0000256" key="1">
    <source>
        <dbReference type="ARBA" id="ARBA00001966"/>
    </source>
</evidence>
<proteinExistence type="predicted"/>
<dbReference type="Pfam" id="PF08608">
    <property type="entry name" value="Wyosine_form"/>
    <property type="match status" value="1"/>
</dbReference>
<dbReference type="GO" id="GO:0010181">
    <property type="term" value="F:FMN binding"/>
    <property type="evidence" value="ECO:0007669"/>
    <property type="project" value="InterPro"/>
</dbReference>
<organism evidence="9">
    <name type="scientific">Sesamum radiatum</name>
    <name type="common">Black benniseed</name>
    <dbReference type="NCBI Taxonomy" id="300843"/>
    <lineage>
        <taxon>Eukaryota</taxon>
        <taxon>Viridiplantae</taxon>
        <taxon>Streptophyta</taxon>
        <taxon>Embryophyta</taxon>
        <taxon>Tracheophyta</taxon>
        <taxon>Spermatophyta</taxon>
        <taxon>Magnoliopsida</taxon>
        <taxon>eudicotyledons</taxon>
        <taxon>Gunneridae</taxon>
        <taxon>Pentapetalae</taxon>
        <taxon>asterids</taxon>
        <taxon>lamiids</taxon>
        <taxon>Lamiales</taxon>
        <taxon>Pedaliaceae</taxon>
        <taxon>Sesamum</taxon>
    </lineage>
</organism>
<evidence type="ECO:0000313" key="9">
    <source>
        <dbReference type="EMBL" id="KAL0325740.1"/>
    </source>
</evidence>
<comment type="pathway">
    <text evidence="2">tRNA modification.</text>
</comment>
<accession>A0AAW2M2M0</accession>